<dbReference type="CDD" id="cd06121">
    <property type="entry name" value="cupin_YML079wp"/>
    <property type="match status" value="1"/>
</dbReference>
<dbReference type="Pfam" id="PF06172">
    <property type="entry name" value="Cupin_5"/>
    <property type="match status" value="1"/>
</dbReference>
<dbReference type="Proteomes" id="UP001280581">
    <property type="component" value="Unassembled WGS sequence"/>
</dbReference>
<reference evidence="3 4" key="1">
    <citation type="submission" date="2021-02" db="EMBL/GenBank/DDBJ databases">
        <title>Genome assembly of Pseudopithomyces chartarum.</title>
        <authorList>
            <person name="Jauregui R."/>
            <person name="Singh J."/>
            <person name="Voisey C."/>
        </authorList>
    </citation>
    <scope>NUCLEOTIDE SEQUENCE [LARGE SCALE GENOMIC DNA]</scope>
    <source>
        <strain evidence="3 4">AGR01</strain>
    </source>
</reference>
<dbReference type="InterPro" id="IPR014710">
    <property type="entry name" value="RmlC-like_jellyroll"/>
</dbReference>
<keyword evidence="1" id="KW-0732">Signal</keyword>
<gene>
    <name evidence="3" type="ORF">GRF29_106g929106</name>
</gene>
<evidence type="ECO:0000259" key="2">
    <source>
        <dbReference type="Pfam" id="PF06172"/>
    </source>
</evidence>
<name>A0AAN6REW3_9PLEO</name>
<proteinExistence type="predicted"/>
<dbReference type="EMBL" id="WVTA01000010">
    <property type="protein sequence ID" value="KAK3203902.1"/>
    <property type="molecule type" value="Genomic_DNA"/>
</dbReference>
<dbReference type="SUPFAM" id="SSF51182">
    <property type="entry name" value="RmlC-like cupins"/>
    <property type="match status" value="1"/>
</dbReference>
<organism evidence="3 4">
    <name type="scientific">Pseudopithomyces chartarum</name>
    <dbReference type="NCBI Taxonomy" id="1892770"/>
    <lineage>
        <taxon>Eukaryota</taxon>
        <taxon>Fungi</taxon>
        <taxon>Dikarya</taxon>
        <taxon>Ascomycota</taxon>
        <taxon>Pezizomycotina</taxon>
        <taxon>Dothideomycetes</taxon>
        <taxon>Pleosporomycetidae</taxon>
        <taxon>Pleosporales</taxon>
        <taxon>Massarineae</taxon>
        <taxon>Didymosphaeriaceae</taxon>
        <taxon>Pseudopithomyces</taxon>
    </lineage>
</organism>
<dbReference type="PANTHER" id="PTHR33387:SF3">
    <property type="entry name" value="DUF985 DOMAIN-CONTAINING PROTEIN"/>
    <property type="match status" value="1"/>
</dbReference>
<dbReference type="Gene3D" id="2.60.120.10">
    <property type="entry name" value="Jelly Rolls"/>
    <property type="match status" value="1"/>
</dbReference>
<evidence type="ECO:0000256" key="1">
    <source>
        <dbReference type="SAM" id="SignalP"/>
    </source>
</evidence>
<dbReference type="InterPro" id="IPR011051">
    <property type="entry name" value="RmlC_Cupin_sf"/>
</dbReference>
<evidence type="ECO:0000313" key="4">
    <source>
        <dbReference type="Proteomes" id="UP001280581"/>
    </source>
</evidence>
<feature type="chain" id="PRO_5043042886" description="DUF985 domain-containing protein" evidence="1">
    <location>
        <begin position="28"/>
        <end position="177"/>
    </location>
</feature>
<dbReference type="PANTHER" id="PTHR33387">
    <property type="entry name" value="RMLC-LIKE JELLY ROLL FOLD PROTEIN"/>
    <property type="match status" value="1"/>
</dbReference>
<feature type="signal peptide" evidence="1">
    <location>
        <begin position="1"/>
        <end position="27"/>
    </location>
</feature>
<dbReference type="AlphaFoldDB" id="A0AAN6REW3"/>
<dbReference type="InterPro" id="IPR009327">
    <property type="entry name" value="Cupin_DUF985"/>
</dbReference>
<evidence type="ECO:0000313" key="3">
    <source>
        <dbReference type="EMBL" id="KAK3203902.1"/>
    </source>
</evidence>
<keyword evidence="4" id="KW-1185">Reference proteome</keyword>
<feature type="domain" description="DUF985" evidence="2">
    <location>
        <begin position="38"/>
        <end position="164"/>
    </location>
</feature>
<comment type="caution">
    <text evidence="3">The sequence shown here is derived from an EMBL/GenBank/DDBJ whole genome shotgun (WGS) entry which is preliminary data.</text>
</comment>
<protein>
    <recommendedName>
        <fullName evidence="2">DUF985 domain-containing protein</fullName>
    </recommendedName>
</protein>
<accession>A0AAN6REW3</accession>
<dbReference type="InterPro" id="IPR039935">
    <property type="entry name" value="YML079W-like"/>
</dbReference>
<sequence>MQQILLSYLHLCFSLLLFTASSAGSSAFVNINDRSADEVVKKLNLTANVEKGYFIETFEDKYRIPSLNRSASTAIYYLLEGSQGDSAWHRVDAAELWHYYAGAPLVLSLSHNDGSPWRKKTLGPDIFAGQQPQVVVGSQEWQSARSSGNWTLVGTTVAPGFVEEELAPDGWKPSGKH</sequence>